<accession>A0A8E2JPX2</accession>
<gene>
    <name evidence="1" type="ORF">AOQ84DRAFT_379777</name>
</gene>
<keyword evidence="2" id="KW-1185">Reference proteome</keyword>
<dbReference type="Proteomes" id="UP000250140">
    <property type="component" value="Unassembled WGS sequence"/>
</dbReference>
<organism evidence="1 2">
    <name type="scientific">Glonium stellatum</name>
    <dbReference type="NCBI Taxonomy" id="574774"/>
    <lineage>
        <taxon>Eukaryota</taxon>
        <taxon>Fungi</taxon>
        <taxon>Dikarya</taxon>
        <taxon>Ascomycota</taxon>
        <taxon>Pezizomycotina</taxon>
        <taxon>Dothideomycetes</taxon>
        <taxon>Pleosporomycetidae</taxon>
        <taxon>Gloniales</taxon>
        <taxon>Gloniaceae</taxon>
        <taxon>Glonium</taxon>
    </lineage>
</organism>
<dbReference type="Gene3D" id="3.90.25.10">
    <property type="entry name" value="UDP-galactose 4-epimerase, domain 1"/>
    <property type="match status" value="1"/>
</dbReference>
<dbReference type="PANTHER" id="PTHR43162">
    <property type="match status" value="1"/>
</dbReference>
<reference evidence="1 2" key="1">
    <citation type="journal article" date="2016" name="Nat. Commun.">
        <title>Ectomycorrhizal ecology is imprinted in the genome of the dominant symbiotic fungus Cenococcum geophilum.</title>
        <authorList>
            <consortium name="DOE Joint Genome Institute"/>
            <person name="Peter M."/>
            <person name="Kohler A."/>
            <person name="Ohm R.A."/>
            <person name="Kuo A."/>
            <person name="Krutzmann J."/>
            <person name="Morin E."/>
            <person name="Arend M."/>
            <person name="Barry K.W."/>
            <person name="Binder M."/>
            <person name="Choi C."/>
            <person name="Clum A."/>
            <person name="Copeland A."/>
            <person name="Grisel N."/>
            <person name="Haridas S."/>
            <person name="Kipfer T."/>
            <person name="LaButti K."/>
            <person name="Lindquist E."/>
            <person name="Lipzen A."/>
            <person name="Maire R."/>
            <person name="Meier B."/>
            <person name="Mihaltcheva S."/>
            <person name="Molinier V."/>
            <person name="Murat C."/>
            <person name="Poggeler S."/>
            <person name="Quandt C.A."/>
            <person name="Sperisen C."/>
            <person name="Tritt A."/>
            <person name="Tisserant E."/>
            <person name="Crous P.W."/>
            <person name="Henrissat B."/>
            <person name="Nehls U."/>
            <person name="Egli S."/>
            <person name="Spatafora J.W."/>
            <person name="Grigoriev I.V."/>
            <person name="Martin F.M."/>
        </authorList>
    </citation>
    <scope>NUCLEOTIDE SEQUENCE [LARGE SCALE GENOMIC DNA]</scope>
    <source>
        <strain evidence="1 2">CBS 207.34</strain>
    </source>
</reference>
<protein>
    <submittedName>
        <fullName evidence="1">Uncharacterized protein</fullName>
    </submittedName>
</protein>
<dbReference type="AlphaFoldDB" id="A0A8E2JPX2"/>
<dbReference type="EMBL" id="KV750333">
    <property type="protein sequence ID" value="OCL05249.1"/>
    <property type="molecule type" value="Genomic_DNA"/>
</dbReference>
<dbReference type="InterPro" id="IPR036291">
    <property type="entry name" value="NAD(P)-bd_dom_sf"/>
</dbReference>
<evidence type="ECO:0000313" key="2">
    <source>
        <dbReference type="Proteomes" id="UP000250140"/>
    </source>
</evidence>
<proteinExistence type="predicted"/>
<dbReference type="Gene3D" id="3.40.50.720">
    <property type="entry name" value="NAD(P)-binding Rossmann-like Domain"/>
    <property type="match status" value="1"/>
</dbReference>
<dbReference type="InterPro" id="IPR051604">
    <property type="entry name" value="Ergot_Alk_Oxidoreductase"/>
</dbReference>
<evidence type="ECO:0000313" key="1">
    <source>
        <dbReference type="EMBL" id="OCL05249.1"/>
    </source>
</evidence>
<name>A0A8E2JPX2_9PEZI</name>
<dbReference type="SUPFAM" id="SSF51735">
    <property type="entry name" value="NAD(P)-binding Rossmann-fold domains"/>
    <property type="match status" value="1"/>
</dbReference>
<sequence>MFASAVDIAAVALHTLTDKKLENTGYRIVGPEPLTHDEVAAKLSEDSKREIDHFKFSKDERVRRRGKEQLHVFIHISSFAF</sequence>
<dbReference type="OrthoDB" id="419598at2759"/>
<dbReference type="PANTHER" id="PTHR43162:SF1">
    <property type="entry name" value="PRESTALK A DIFFERENTIATION PROTEIN A"/>
    <property type="match status" value="1"/>
</dbReference>